<sequence>MTEETNGVIVGEAARFHKPGENYKTDGYVVTNHTHTLLKEHLATTGGKVVTRFPPEPNGILHIGHAKAINFNFGYAKKTGGICYLRYDDTNPEAEEARFFDAILDMVRWLGFEPYKVTYASDNFQQLYEWALKLIDLNLCYVCHQGPEEIKGFNPPPSPWRDRPIEESRNLFIDMKNGKLEEGSATLRMKLTLEDGKQDPVAYRIKMVPHHRTGETWCIYPTYDYTHCLCDSIENITHSLCTKEFQSR</sequence>
<keyword evidence="3 7" id="KW-0067">ATP-binding</keyword>
<dbReference type="InterPro" id="IPR020058">
    <property type="entry name" value="Glu/Gln-tRNA-synth_Ib_cat-dom"/>
</dbReference>
<evidence type="ECO:0000313" key="12">
    <source>
        <dbReference type="WBParaSite" id="HNAJ_0000466301-mRNA-1"/>
    </source>
</evidence>
<evidence type="ECO:0000256" key="1">
    <source>
        <dbReference type="ARBA" id="ARBA00022598"/>
    </source>
</evidence>
<dbReference type="Pfam" id="PF00749">
    <property type="entry name" value="tRNA-synt_1c"/>
    <property type="match status" value="1"/>
</dbReference>
<keyword evidence="4 7" id="KW-0648">Protein biosynthesis</keyword>
<dbReference type="InterPro" id="IPR007638">
    <property type="entry name" value="Gln-tRNA-synth_Ib_RNA-bd_2"/>
</dbReference>
<dbReference type="AlphaFoldDB" id="A0A0R3TC74"/>
<protein>
    <recommendedName>
        <fullName evidence="6">Glutaminyl-tRNA synthetase</fullName>
    </recommendedName>
</protein>
<dbReference type="GO" id="GO:0005829">
    <property type="term" value="C:cytosol"/>
    <property type="evidence" value="ECO:0007669"/>
    <property type="project" value="TreeGrafter"/>
</dbReference>
<evidence type="ECO:0000259" key="9">
    <source>
        <dbReference type="Pfam" id="PF04557"/>
    </source>
</evidence>
<dbReference type="SUPFAM" id="SSF52374">
    <property type="entry name" value="Nucleotidylyl transferase"/>
    <property type="match status" value="1"/>
</dbReference>
<evidence type="ECO:0000256" key="2">
    <source>
        <dbReference type="ARBA" id="ARBA00022741"/>
    </source>
</evidence>
<dbReference type="InterPro" id="IPR014729">
    <property type="entry name" value="Rossmann-like_a/b/a_fold"/>
</dbReference>
<evidence type="ECO:0000256" key="5">
    <source>
        <dbReference type="ARBA" id="ARBA00023146"/>
    </source>
</evidence>
<comment type="similarity">
    <text evidence="7">Belongs to the class-I aminoacyl-tRNA synthetase family.</text>
</comment>
<evidence type="ECO:0000313" key="10">
    <source>
        <dbReference type="EMBL" id="VDO00521.1"/>
    </source>
</evidence>
<evidence type="ECO:0000256" key="6">
    <source>
        <dbReference type="ARBA" id="ARBA00030466"/>
    </source>
</evidence>
<dbReference type="EMBL" id="UZAE01003456">
    <property type="protein sequence ID" value="VDO00521.1"/>
    <property type="molecule type" value="Genomic_DNA"/>
</dbReference>
<evidence type="ECO:0000256" key="7">
    <source>
        <dbReference type="RuleBase" id="RU363037"/>
    </source>
</evidence>
<dbReference type="PROSITE" id="PS00178">
    <property type="entry name" value="AA_TRNA_LIGASE_I"/>
    <property type="match status" value="1"/>
</dbReference>
<dbReference type="WBParaSite" id="HNAJ_0000466301-mRNA-1">
    <property type="protein sequence ID" value="HNAJ_0000466301-mRNA-1"/>
    <property type="gene ID" value="HNAJ_0000466301"/>
</dbReference>
<feature type="domain" description="Glutamyl/glutaminyl-tRNA synthetase class Ib catalytic" evidence="8">
    <location>
        <begin position="48"/>
        <end position="248"/>
    </location>
</feature>
<dbReference type="STRING" id="102285.A0A0R3TC74"/>
<dbReference type="Proteomes" id="UP000278807">
    <property type="component" value="Unassembled WGS sequence"/>
</dbReference>
<dbReference type="PANTHER" id="PTHR43097:SF4">
    <property type="entry name" value="GLUTAMINE--TRNA LIGASE"/>
    <property type="match status" value="1"/>
</dbReference>
<keyword evidence="11" id="KW-1185">Reference proteome</keyword>
<dbReference type="PANTHER" id="PTHR43097">
    <property type="entry name" value="GLUTAMINE-TRNA LIGASE"/>
    <property type="match status" value="1"/>
</dbReference>
<dbReference type="InterPro" id="IPR050132">
    <property type="entry name" value="Gln/Glu-tRNA_Ligase"/>
</dbReference>
<evidence type="ECO:0000256" key="3">
    <source>
        <dbReference type="ARBA" id="ARBA00022840"/>
    </source>
</evidence>
<dbReference type="GO" id="GO:0017101">
    <property type="term" value="C:aminoacyl-tRNA synthetase multienzyme complex"/>
    <property type="evidence" value="ECO:0007669"/>
    <property type="project" value="TreeGrafter"/>
</dbReference>
<dbReference type="OrthoDB" id="10250478at2759"/>
<dbReference type="GO" id="GO:0006425">
    <property type="term" value="P:glutaminyl-tRNA aminoacylation"/>
    <property type="evidence" value="ECO:0007669"/>
    <property type="project" value="InterPro"/>
</dbReference>
<evidence type="ECO:0000256" key="4">
    <source>
        <dbReference type="ARBA" id="ARBA00022917"/>
    </source>
</evidence>
<dbReference type="InterPro" id="IPR001412">
    <property type="entry name" value="aa-tRNA-synth_I_CS"/>
</dbReference>
<organism evidence="12">
    <name type="scientific">Rodentolepis nana</name>
    <name type="common">Dwarf tapeworm</name>
    <name type="synonym">Hymenolepis nana</name>
    <dbReference type="NCBI Taxonomy" id="102285"/>
    <lineage>
        <taxon>Eukaryota</taxon>
        <taxon>Metazoa</taxon>
        <taxon>Spiralia</taxon>
        <taxon>Lophotrochozoa</taxon>
        <taxon>Platyhelminthes</taxon>
        <taxon>Cestoda</taxon>
        <taxon>Eucestoda</taxon>
        <taxon>Cyclophyllidea</taxon>
        <taxon>Hymenolepididae</taxon>
        <taxon>Rodentolepis</taxon>
    </lineage>
</organism>
<dbReference type="Gene3D" id="3.40.50.620">
    <property type="entry name" value="HUPs"/>
    <property type="match status" value="1"/>
</dbReference>
<gene>
    <name evidence="10" type="ORF">HNAJ_LOCUS4661</name>
</gene>
<dbReference type="InterPro" id="IPR000924">
    <property type="entry name" value="Glu/Gln-tRNA-synth"/>
</dbReference>
<keyword evidence="2 7" id="KW-0547">Nucleotide-binding</keyword>
<feature type="domain" description="Glutaminyl-tRNA synthetase class Ib non-specific RNA-binding" evidence="9">
    <location>
        <begin position="10"/>
        <end position="39"/>
    </location>
</feature>
<accession>A0A0R3TC74</accession>
<evidence type="ECO:0000259" key="8">
    <source>
        <dbReference type="Pfam" id="PF00749"/>
    </source>
</evidence>
<reference evidence="12" key="1">
    <citation type="submission" date="2017-02" db="UniProtKB">
        <authorList>
            <consortium name="WormBaseParasite"/>
        </authorList>
    </citation>
    <scope>IDENTIFICATION</scope>
</reference>
<dbReference type="PRINTS" id="PR00987">
    <property type="entry name" value="TRNASYNTHGLU"/>
</dbReference>
<proteinExistence type="inferred from homology"/>
<evidence type="ECO:0000313" key="11">
    <source>
        <dbReference type="Proteomes" id="UP000278807"/>
    </source>
</evidence>
<keyword evidence="1 7" id="KW-0436">Ligase</keyword>
<dbReference type="GO" id="GO:0004819">
    <property type="term" value="F:glutamine-tRNA ligase activity"/>
    <property type="evidence" value="ECO:0007669"/>
    <property type="project" value="InterPro"/>
</dbReference>
<name>A0A0R3TC74_RODNA</name>
<dbReference type="Pfam" id="PF04557">
    <property type="entry name" value="tRNA_synt_1c_R2"/>
    <property type="match status" value="1"/>
</dbReference>
<keyword evidence="5 7" id="KW-0030">Aminoacyl-tRNA synthetase</keyword>
<dbReference type="GO" id="GO:0005524">
    <property type="term" value="F:ATP binding"/>
    <property type="evidence" value="ECO:0007669"/>
    <property type="project" value="UniProtKB-KW"/>
</dbReference>
<reference evidence="10 11" key="2">
    <citation type="submission" date="2018-11" db="EMBL/GenBank/DDBJ databases">
        <authorList>
            <consortium name="Pathogen Informatics"/>
        </authorList>
    </citation>
    <scope>NUCLEOTIDE SEQUENCE [LARGE SCALE GENOMIC DNA]</scope>
</reference>